<protein>
    <submittedName>
        <fullName evidence="1">Uncharacterized protein</fullName>
    </submittedName>
</protein>
<dbReference type="GO" id="GO:0006400">
    <property type="term" value="P:tRNA modification"/>
    <property type="evidence" value="ECO:0007669"/>
    <property type="project" value="InterPro"/>
</dbReference>
<reference evidence="1" key="1">
    <citation type="submission" date="2018-05" db="EMBL/GenBank/DDBJ databases">
        <authorList>
            <person name="Lanie J.A."/>
            <person name="Ng W.-L."/>
            <person name="Kazmierczak K.M."/>
            <person name="Andrzejewski T.M."/>
            <person name="Davidsen T.M."/>
            <person name="Wayne K.J."/>
            <person name="Tettelin H."/>
            <person name="Glass J.I."/>
            <person name="Rusch D."/>
            <person name="Podicherti R."/>
            <person name="Tsui H.-C.T."/>
            <person name="Winkler M.E."/>
        </authorList>
    </citation>
    <scope>NUCLEOTIDE SEQUENCE</scope>
</reference>
<accession>A0A381Y6R2</accession>
<sequence length="513" mass="59301">MNTNLTQAQKDYAIFLPAISGFFATYIGKQRHAEYVEKTRVPSNFPNDVESMNWLNPQKGLFNYHWSLYSAGHAELDINKHSPKEDMIRNRDRKNSWLLGDSGGFQIGKGVWEGDWKDPNCPKAKKKREQVLAWMDEYMDYGMILDIPAWVSRSPAGAKATGIDNYQDAVNATRINNDYFMKEQNGNCKFLNVLQGENHTDAEDWYQQMKDYCDPKKYSDHFRGWSMGGQNMCDIHLVLKRLVALRFDGLLETGKHDFMHFLGTSKLEWAALLTDVQRAVRKYHNPNFTVTFDCASPFLATANGQVYIQTETEDRSKWVYRMVPSIDDKKYATDPRSFKDAVLQDKIFKNFEDSPLSDGLRVADVCCYKPGDLNKIGKEGRTSWDSFSYAIQMGHNVWHHINAVQEANRQYDNNVIPKMLVDERFDRVYFRDIIEAIFATDNKDTALAVIEEFNKFWISVIGTRGMTGKRTVNASAMFNSLFEDADNTQPLVDDNEFTEEHEHKLEELENEQK</sequence>
<gene>
    <name evidence="1" type="ORF">METZ01_LOCUS125155</name>
</gene>
<proteinExistence type="predicted"/>
<dbReference type="Gene3D" id="3.20.20.105">
    <property type="entry name" value="Queuine tRNA-ribosyltransferase-like"/>
    <property type="match status" value="1"/>
</dbReference>
<organism evidence="1">
    <name type="scientific">marine metagenome</name>
    <dbReference type="NCBI Taxonomy" id="408172"/>
    <lineage>
        <taxon>unclassified sequences</taxon>
        <taxon>metagenomes</taxon>
        <taxon>ecological metagenomes</taxon>
    </lineage>
</organism>
<evidence type="ECO:0000313" key="1">
    <source>
        <dbReference type="EMBL" id="SVA72301.1"/>
    </source>
</evidence>
<name>A0A381Y6R2_9ZZZZ</name>
<dbReference type="InterPro" id="IPR036511">
    <property type="entry name" value="TGT-like_sf"/>
</dbReference>
<dbReference type="EMBL" id="UINC01017440">
    <property type="protein sequence ID" value="SVA72301.1"/>
    <property type="molecule type" value="Genomic_DNA"/>
</dbReference>
<dbReference type="AlphaFoldDB" id="A0A381Y6R2"/>